<organism evidence="3 5">
    <name type="scientific">Helicobacter pylori</name>
    <name type="common">Campylobacter pylori</name>
    <dbReference type="NCBI Taxonomy" id="210"/>
    <lineage>
        <taxon>Bacteria</taxon>
        <taxon>Pseudomonadati</taxon>
        <taxon>Campylobacterota</taxon>
        <taxon>Epsilonproteobacteria</taxon>
        <taxon>Campylobacterales</taxon>
        <taxon>Helicobacteraceae</taxon>
        <taxon>Helicobacter</taxon>
    </lineage>
</organism>
<reference evidence="2 4" key="1">
    <citation type="submission" date="2018-01" db="EMBL/GenBank/DDBJ databases">
        <authorList>
            <person name="Morgan R.D."/>
        </authorList>
    </citation>
    <scope>NUCLEOTIDE SEQUENCE [LARGE SCALE GENOMIC DNA]</scope>
    <source>
        <strain evidence="2 4">26695-dRdM2</strain>
    </source>
</reference>
<dbReference type="EMBL" id="WAEA01000010">
    <property type="protein sequence ID" value="MUV10353.1"/>
    <property type="molecule type" value="Genomic_DNA"/>
</dbReference>
<dbReference type="Proteomes" id="UP000460877">
    <property type="component" value="Unassembled WGS sequence"/>
</dbReference>
<accession>A0A1V3A560</accession>
<reference evidence="2 4" key="2">
    <citation type="submission" date="2018-02" db="EMBL/GenBank/DDBJ databases">
        <title>N4-cytosine DNA methylation regulates transcription and pathogenesis in Helicobacter pylori.</title>
        <authorList>
            <person name="Kumar S."/>
            <person name="Karmakar B.C."/>
            <person name="Nagarajan D."/>
            <person name="Mukhopadhyay A.K."/>
            <person name="Rao D.N."/>
        </authorList>
    </citation>
    <scope>NUCLEOTIDE SEQUENCE [LARGE SCALE GENOMIC DNA]</scope>
    <source>
        <strain evidence="2 4">26695-dRdM2</strain>
    </source>
</reference>
<protein>
    <recommendedName>
        <fullName evidence="6">Ribbon-helix-helix protein, CopG family</fullName>
    </recommendedName>
</protein>
<evidence type="ECO:0000313" key="4">
    <source>
        <dbReference type="Proteomes" id="UP000236568"/>
    </source>
</evidence>
<evidence type="ECO:0000313" key="3">
    <source>
        <dbReference type="EMBL" id="MUV10353.1"/>
    </source>
</evidence>
<feature type="coiled-coil region" evidence="1">
    <location>
        <begin position="11"/>
        <end position="38"/>
    </location>
</feature>
<sequence>MMEHHKVHTTIQALQAKRKKLLTELAELEAEIKVSSERKSSFNISLSPSLLAEIEEIEYEEKTSKERRINHSVLLSPSFMAKVDEYMKEKGFSNRSLLFEKALEFYMLKHP</sequence>
<dbReference type="EMBL" id="CP026324">
    <property type="protein sequence ID" value="AUV79306.1"/>
    <property type="molecule type" value="Genomic_DNA"/>
</dbReference>
<evidence type="ECO:0000313" key="5">
    <source>
        <dbReference type="Proteomes" id="UP000460877"/>
    </source>
</evidence>
<gene>
    <name evidence="2" type="ORF">C2842_03190</name>
    <name evidence="3" type="ORF">F7218_05660</name>
</gene>
<evidence type="ECO:0000313" key="2">
    <source>
        <dbReference type="EMBL" id="AUV79306.1"/>
    </source>
</evidence>
<keyword evidence="1" id="KW-0175">Coiled coil</keyword>
<evidence type="ECO:0008006" key="6">
    <source>
        <dbReference type="Google" id="ProtNLM"/>
    </source>
</evidence>
<evidence type="ECO:0000256" key="1">
    <source>
        <dbReference type="SAM" id="Coils"/>
    </source>
</evidence>
<dbReference type="Proteomes" id="UP000236568">
    <property type="component" value="Chromosome"/>
</dbReference>
<dbReference type="AlphaFoldDB" id="A0A1V3A560"/>
<reference evidence="3 5" key="3">
    <citation type="journal article" date="2020" name="J. Clin. Microbiol.">
        <title>Helicobacter pylori infections in the Bronx, New York: Surveying Antibiotic Susceptibility and Strain Lineage by Whole-genome Sequencing.</title>
        <authorList>
            <person name="Saranathan R."/>
            <person name="Levi M.H."/>
            <person name="Wattam A.R."/>
            <person name="Malek A."/>
            <person name="Asare E."/>
            <person name="Behin D.S."/>
            <person name="Pan D.H."/>
            <person name="Jacobs W.R."/>
            <person name="Szymczak W.A."/>
        </authorList>
    </citation>
    <scope>NUCLEOTIDE SEQUENCE [LARGE SCALE GENOMIC DNA]</scope>
    <source>
        <strain evidence="3 5">MHP10</strain>
    </source>
</reference>
<name>A0A1V3A560_HELPX</name>
<proteinExistence type="predicted"/>